<comment type="caution">
    <text evidence="3">The sequence shown here is derived from an EMBL/GenBank/DDBJ whole genome shotgun (WGS) entry which is preliminary data.</text>
</comment>
<dbReference type="EMBL" id="LGRX02001030">
    <property type="protein sequence ID" value="KAK3287063.1"/>
    <property type="molecule type" value="Genomic_DNA"/>
</dbReference>
<evidence type="ECO:0000256" key="1">
    <source>
        <dbReference type="SAM" id="MobiDB-lite"/>
    </source>
</evidence>
<keyword evidence="4" id="KW-1185">Reference proteome</keyword>
<protein>
    <recommendedName>
        <fullName evidence="2">Magnesium transporter MgtE intracellular domain-containing protein</fullName>
    </recommendedName>
</protein>
<dbReference type="Gene3D" id="1.25.60.10">
    <property type="entry name" value="MgtE N-terminal domain-like"/>
    <property type="match status" value="2"/>
</dbReference>
<dbReference type="PANTHER" id="PTHR43773">
    <property type="entry name" value="MAGNESIUM TRANSPORTER MGTE"/>
    <property type="match status" value="1"/>
</dbReference>
<gene>
    <name evidence="3" type="ORF">CYMTET_5409</name>
</gene>
<dbReference type="InterPro" id="IPR006668">
    <property type="entry name" value="Mg_transptr_MgtE_intracell_dom"/>
</dbReference>
<dbReference type="SMART" id="SM00924">
    <property type="entry name" value="MgtE_N"/>
    <property type="match status" value="2"/>
</dbReference>
<dbReference type="GO" id="GO:0015095">
    <property type="term" value="F:magnesium ion transmembrane transporter activity"/>
    <property type="evidence" value="ECO:0007669"/>
    <property type="project" value="InterPro"/>
</dbReference>
<accession>A0AAE0GZI1</accession>
<name>A0AAE0GZI1_9CHLO</name>
<feature type="compositionally biased region" description="Basic and acidic residues" evidence="1">
    <location>
        <begin position="847"/>
        <end position="860"/>
    </location>
</feature>
<dbReference type="GO" id="GO:0016020">
    <property type="term" value="C:membrane"/>
    <property type="evidence" value="ECO:0007669"/>
    <property type="project" value="InterPro"/>
</dbReference>
<evidence type="ECO:0000259" key="2">
    <source>
        <dbReference type="SMART" id="SM00924"/>
    </source>
</evidence>
<evidence type="ECO:0000313" key="3">
    <source>
        <dbReference type="EMBL" id="KAK3287063.1"/>
    </source>
</evidence>
<dbReference type="PANTHER" id="PTHR43773:SF1">
    <property type="entry name" value="MAGNESIUM TRANSPORTER MGTE"/>
    <property type="match status" value="1"/>
</dbReference>
<feature type="domain" description="Magnesium transporter MgtE intracellular" evidence="2">
    <location>
        <begin position="1155"/>
        <end position="1260"/>
    </location>
</feature>
<feature type="domain" description="Magnesium transporter MgtE intracellular" evidence="2">
    <location>
        <begin position="1758"/>
        <end position="1849"/>
    </location>
</feature>
<proteinExistence type="predicted"/>
<organism evidence="3 4">
    <name type="scientific">Cymbomonas tetramitiformis</name>
    <dbReference type="NCBI Taxonomy" id="36881"/>
    <lineage>
        <taxon>Eukaryota</taxon>
        <taxon>Viridiplantae</taxon>
        <taxon>Chlorophyta</taxon>
        <taxon>Pyramimonadophyceae</taxon>
        <taxon>Pyramimonadales</taxon>
        <taxon>Pyramimonadaceae</taxon>
        <taxon>Cymbomonas</taxon>
    </lineage>
</organism>
<sequence length="2164" mass="238504">MAENQANRADTPAEPVAVREIRWLARLKGCSRASQRRASQQVATGPQGQHLYAGRQVHVRRSDAFPGGLSFSGSFTDRGTYAPTITPPDALLVPAFVAEPKLRGSPESLRAATHREPQSARHAYVHNEDANCDDSIWRKARNFKSVGKQNIPMNPVTAPVYLSQDTLNSIKPSVLSGNTSMCGTDVGLGRPQPARKPQPPRALHISDRELKPLTAPKLRAGHRSSVCTGEPGAVQDSTKLFQTVFNLEIVPDALRCACRTLWMKVDDDLGRHVPNFDMASMAGQCWHTLCQLHPPLEGLFREAASCGPETESLRARAAELFQALQDESNKWIENEVAVSKEILNIIPSILEVETQLRVVVHQCGATHRLNQMTLAEIHKLRPGYDCVPAAEKEQLKSIRSAKDLCDQSKELRVCMDAKDDSNMFGKSHESAAQAVTKAAQLAGALQENRNKPRSSMWGTLYQSFESAKNNESKLRRQGVKHSSHGEVALIKATNKEAGKARHKAFLRTKLHDVLQAAVGLKSHPHAELLLGKTTDEDAAAHLFAQEDLNDETTDSEILHRIQQQKTLGRARQAIHEMVDQDRPGGDEHTMKVVSGRLVYAKQLEESHGEDIHRLLKSMFEECTHMFTSQLREQLAQEQGPSDVAATVSVIPLMEPVVRHLQPAVYRLVPALVENLQFCTSPAKLQRDRDLLAGMQSEVDNLRGLISISTSAWHHRKKVAPCRGSARGALAAIRSMCDLWVYLASLHRARRELISLKKSHDAAEDETVESAVVLSNDLSPADVEKARALSQRMKKFRAIGRLAGKMGTLKLLAGKQGAPGDLLRPKESAPSDSAPSDCSPSESNESSELTRYKVRNRESSKDGNQALDTLVKELEDKDPSQAAMAAMPYPLQMLAKALHKLQNKRKCGAILDEMPVEASVKVLSNIGQMDDGQEMRKIILNNTAEVQRDQIRGKLEKFEEEKNMNSSGLKVDELMDAFSSMNPSTAAKTMMEMDRDECNSIISRMSLDKALAILLEFPPDHACRCLSDIAGTKSSALLLRLHQLDKEHCTEIMRLMNPIMLAEVLAMMPVHTTSEFLVSMEMPMGTAILEALIKMGDIRLVVDILNQMSDREAQGYIKLMSTEHSVAVIEQMSTPVACRLLMMLGTQHEGDIMSNLRTYTAQQIWRAIDQDHGLRLLQEMDHSKAAKALQILDSREIAELLERLPAELASKIMEFMDRKLSLEVLQAMRVDAAAKLLALLETRKAALAFEQLPSSFSAGVIVESAIISFARSAAILTELTRHEHRGRMDTGTLIAEDLVSEARSTPFRAAHILSCLKRPDQAMKVIIKMPGLEAAATLASMNPNTTSAIFDLMTAEQASGIFKKMQSYEVAAVFIGNMREEKALSVINSLSLRDAFTVMARSSIHVAAQLFPGMHHGRAADIMAMMEPKMVAEMLTHIDVKAVKAVKILELMDSDRMTSVLVHMLEFEATRCGHVMSALSKSRAASSILNTFQREGINVALQLLTSCPNARISELLLQMDAELALNLCTIMHGSQLSCVLDEMSQDALMQLIKAVGVPKFAQLIPIMDRIAGVRLLMTKLPIATSAELMSAIPLDKGGLLLRHMDTEHACSLLLSMERGTAIQYIEEQFEPRKALELLQGFGSTAQEFLEVIEASQCSTLFRNISNKDLPLFAEFIPLLDGKLGAGFDGAGLGTSASAPAAPPERRLSLSMTSPFLVSTLAQMAGHVAINILNLLQPRFAAMVLLRMTHEQRSKILDAMKVADIAALISRCGDLKANIHLLEALDDHRALIVFSALEPVGCAAMLSQMDAQTAIHYLTSVEARDAVNVFSALPARVGCKLLCAMTPKDSASMIMAVAAVHSASAVGKFCQADIEMCTKLFAGMRQHPQAKFANLLLCGIETVHVQELLAKQQRERIQLLEAKFKEDLKAQDVAAASAEAGPDDKKPAFLKVVRHINSQGLSLKQVGFLRGDLPLNVQKIFDKVMDWMRYHRWWDCTNQVRSIITYRKRVTSLHLMTESSLNELKQLTGPSRCICGVVLACLLLTNQEIKRQGGGSLPKHEAGLRHTWGILKGVIIGRHETKTSGRPSTQGLMMRIQTQLENRQWMTNETLRRDLETVSSIMADVEGIEGKTGLSHAPVAAKILAMWSKYTLLLFQNLDSAASSGF</sequence>
<dbReference type="SUPFAM" id="SSF158791">
    <property type="entry name" value="MgtE N-terminal domain-like"/>
    <property type="match status" value="5"/>
</dbReference>
<feature type="compositionally biased region" description="Low complexity" evidence="1">
    <location>
        <begin position="829"/>
        <end position="846"/>
    </location>
</feature>
<dbReference type="Proteomes" id="UP001190700">
    <property type="component" value="Unassembled WGS sequence"/>
</dbReference>
<dbReference type="Pfam" id="PF03448">
    <property type="entry name" value="MgtE_N"/>
    <property type="match status" value="2"/>
</dbReference>
<dbReference type="InterPro" id="IPR038076">
    <property type="entry name" value="MgtE_N_sf"/>
</dbReference>
<feature type="region of interest" description="Disordered" evidence="1">
    <location>
        <begin position="815"/>
        <end position="864"/>
    </location>
</feature>
<reference evidence="3 4" key="1">
    <citation type="journal article" date="2015" name="Genome Biol. Evol.">
        <title>Comparative Genomics of a Bacterivorous Green Alga Reveals Evolutionary Causalities and Consequences of Phago-Mixotrophic Mode of Nutrition.</title>
        <authorList>
            <person name="Burns J.A."/>
            <person name="Paasch A."/>
            <person name="Narechania A."/>
            <person name="Kim E."/>
        </authorList>
    </citation>
    <scope>NUCLEOTIDE SEQUENCE [LARGE SCALE GENOMIC DNA]</scope>
    <source>
        <strain evidence="3 4">PLY_AMNH</strain>
    </source>
</reference>
<evidence type="ECO:0000313" key="4">
    <source>
        <dbReference type="Proteomes" id="UP001190700"/>
    </source>
</evidence>
<dbReference type="InterPro" id="IPR006669">
    <property type="entry name" value="MgtE_transporter"/>
</dbReference>